<protein>
    <submittedName>
        <fullName evidence="1">Uncharacterized protein</fullName>
    </submittedName>
</protein>
<reference evidence="1" key="1">
    <citation type="journal article" date="2019" name="Sci. Rep.">
        <title>Draft genome of Tanacetum cinerariifolium, the natural source of mosquito coil.</title>
        <authorList>
            <person name="Yamashiro T."/>
            <person name="Shiraishi A."/>
            <person name="Satake H."/>
            <person name="Nakayama K."/>
        </authorList>
    </citation>
    <scope>NUCLEOTIDE SEQUENCE</scope>
</reference>
<gene>
    <name evidence="1" type="ORF">Tci_907567</name>
</gene>
<sequence length="107" mass="12563">IIKEQAKRDSEIARIHAEKELKMMIVELDSSNEMVLKYLSEYEQAAVGLSHDEKVEVINQLLMYQRHLTQIKKCQAQKNKPATKAKRRNFYISILRNNAGWKAKDFK</sequence>
<dbReference type="EMBL" id="BKCJ011460682">
    <property type="protein sequence ID" value="GFD35598.1"/>
    <property type="molecule type" value="Genomic_DNA"/>
</dbReference>
<evidence type="ECO:0000313" key="1">
    <source>
        <dbReference type="EMBL" id="GFD35598.1"/>
    </source>
</evidence>
<accession>A0A699VQA2</accession>
<dbReference type="AlphaFoldDB" id="A0A699VQA2"/>
<feature type="non-terminal residue" evidence="1">
    <location>
        <position position="1"/>
    </location>
</feature>
<proteinExistence type="predicted"/>
<comment type="caution">
    <text evidence="1">The sequence shown here is derived from an EMBL/GenBank/DDBJ whole genome shotgun (WGS) entry which is preliminary data.</text>
</comment>
<organism evidence="1">
    <name type="scientific">Tanacetum cinerariifolium</name>
    <name type="common">Dalmatian daisy</name>
    <name type="synonym">Chrysanthemum cinerariifolium</name>
    <dbReference type="NCBI Taxonomy" id="118510"/>
    <lineage>
        <taxon>Eukaryota</taxon>
        <taxon>Viridiplantae</taxon>
        <taxon>Streptophyta</taxon>
        <taxon>Embryophyta</taxon>
        <taxon>Tracheophyta</taxon>
        <taxon>Spermatophyta</taxon>
        <taxon>Magnoliopsida</taxon>
        <taxon>eudicotyledons</taxon>
        <taxon>Gunneridae</taxon>
        <taxon>Pentapetalae</taxon>
        <taxon>asterids</taxon>
        <taxon>campanulids</taxon>
        <taxon>Asterales</taxon>
        <taxon>Asteraceae</taxon>
        <taxon>Asteroideae</taxon>
        <taxon>Anthemideae</taxon>
        <taxon>Anthemidinae</taxon>
        <taxon>Tanacetum</taxon>
    </lineage>
</organism>
<name>A0A699VQA2_TANCI</name>